<dbReference type="SUPFAM" id="SSF52317">
    <property type="entry name" value="Class I glutamine amidotransferase-like"/>
    <property type="match status" value="1"/>
</dbReference>
<keyword evidence="3" id="KW-0378">Hydrolase</keyword>
<name>A0A9X3MWX6_9ACTN</name>
<dbReference type="Proteomes" id="UP001149140">
    <property type="component" value="Unassembled WGS sequence"/>
</dbReference>
<keyword evidence="5" id="KW-1133">Transmembrane helix</keyword>
<dbReference type="InterPro" id="IPR005320">
    <property type="entry name" value="Peptidase_S51"/>
</dbReference>
<evidence type="ECO:0000256" key="5">
    <source>
        <dbReference type="SAM" id="Phobius"/>
    </source>
</evidence>
<keyword evidence="7" id="KW-1185">Reference proteome</keyword>
<dbReference type="InterPro" id="IPR029062">
    <property type="entry name" value="Class_I_gatase-like"/>
</dbReference>
<organism evidence="6 7">
    <name type="scientific">Solirubrobacter ginsenosidimutans</name>
    <dbReference type="NCBI Taxonomy" id="490573"/>
    <lineage>
        <taxon>Bacteria</taxon>
        <taxon>Bacillati</taxon>
        <taxon>Actinomycetota</taxon>
        <taxon>Thermoleophilia</taxon>
        <taxon>Solirubrobacterales</taxon>
        <taxon>Solirubrobacteraceae</taxon>
        <taxon>Solirubrobacter</taxon>
    </lineage>
</organism>
<dbReference type="Pfam" id="PF03575">
    <property type="entry name" value="Peptidase_S51"/>
    <property type="match status" value="1"/>
</dbReference>
<keyword evidence="2" id="KW-0645">Protease</keyword>
<reference evidence="6" key="1">
    <citation type="submission" date="2022-10" db="EMBL/GenBank/DDBJ databases">
        <title>The WGS of Solirubrobacter ginsenosidimutans DSM 21036.</title>
        <authorList>
            <person name="Jiang Z."/>
        </authorList>
    </citation>
    <scope>NUCLEOTIDE SEQUENCE</scope>
    <source>
        <strain evidence="6">DSM 21036</strain>
    </source>
</reference>
<keyword evidence="4" id="KW-0720">Serine protease</keyword>
<evidence type="ECO:0000256" key="2">
    <source>
        <dbReference type="ARBA" id="ARBA00022670"/>
    </source>
</evidence>
<proteinExistence type="inferred from homology"/>
<evidence type="ECO:0000313" key="7">
    <source>
        <dbReference type="Proteomes" id="UP001149140"/>
    </source>
</evidence>
<feature type="transmembrane region" description="Helical" evidence="5">
    <location>
        <begin position="93"/>
        <end position="111"/>
    </location>
</feature>
<dbReference type="PANTHER" id="PTHR20842">
    <property type="entry name" value="PROTEASE S51 ALPHA-ASPARTYL DIPEPTIDASE"/>
    <property type="match status" value="1"/>
</dbReference>
<gene>
    <name evidence="6" type="ORF">OM076_29845</name>
</gene>
<protein>
    <submittedName>
        <fullName evidence="6">Peptidase E</fullName>
    </submittedName>
</protein>
<comment type="caution">
    <text evidence="6">The sequence shown here is derived from an EMBL/GenBank/DDBJ whole genome shotgun (WGS) entry which is preliminary data.</text>
</comment>
<keyword evidence="5" id="KW-0472">Membrane</keyword>
<dbReference type="CDD" id="cd03146">
    <property type="entry name" value="GAT1_Peptidase_E"/>
    <property type="match status" value="1"/>
</dbReference>
<dbReference type="GO" id="GO:0008236">
    <property type="term" value="F:serine-type peptidase activity"/>
    <property type="evidence" value="ECO:0007669"/>
    <property type="project" value="UniProtKB-KW"/>
</dbReference>
<dbReference type="EMBL" id="JAPDOD010000034">
    <property type="protein sequence ID" value="MDA0164511.1"/>
    <property type="molecule type" value="Genomic_DNA"/>
</dbReference>
<dbReference type="RefSeq" id="WP_270043764.1">
    <property type="nucleotide sequence ID" value="NZ_JAPDOD010000034.1"/>
</dbReference>
<dbReference type="GO" id="GO:0006508">
    <property type="term" value="P:proteolysis"/>
    <property type="evidence" value="ECO:0007669"/>
    <property type="project" value="UniProtKB-KW"/>
</dbReference>
<feature type="transmembrane region" description="Helical" evidence="5">
    <location>
        <begin position="123"/>
        <end position="145"/>
    </location>
</feature>
<evidence type="ECO:0000313" key="6">
    <source>
        <dbReference type="EMBL" id="MDA0164511.1"/>
    </source>
</evidence>
<comment type="similarity">
    <text evidence="1">Belongs to the peptidase S51 family.</text>
</comment>
<sequence>MARGRPPQIVAYGGGGFSMEPGNPLLDEYVLSLCRRKKPKVCFFPTASGDADHYVVRFYRHFSSEICDPSHISLFRRDRGPGKVREHLLKQDLIYVGGGSILSLLGVWRAHGIDEDLRAAWQAGVILVGVSAGSLCWFASGLTAYHHDAKPYDGLSFLPHSNAVHYEEEDNRRPAYHSALLDGSLPGGYAASDGAALHFVGEDLHRVVSSRPEARAYRVEAVGDEVVELPLEATYLGERPKITLAAA</sequence>
<evidence type="ECO:0000256" key="1">
    <source>
        <dbReference type="ARBA" id="ARBA00006534"/>
    </source>
</evidence>
<evidence type="ECO:0000256" key="3">
    <source>
        <dbReference type="ARBA" id="ARBA00022801"/>
    </source>
</evidence>
<dbReference type="Gene3D" id="3.40.50.880">
    <property type="match status" value="1"/>
</dbReference>
<dbReference type="AlphaFoldDB" id="A0A9X3MWX6"/>
<dbReference type="PANTHER" id="PTHR20842:SF0">
    <property type="entry name" value="ALPHA-ASPARTYL DIPEPTIDASE"/>
    <property type="match status" value="1"/>
</dbReference>
<evidence type="ECO:0000256" key="4">
    <source>
        <dbReference type="ARBA" id="ARBA00022825"/>
    </source>
</evidence>
<keyword evidence="5" id="KW-0812">Transmembrane</keyword>
<accession>A0A9X3MWX6</accession>